<accession>A0A9N9Q5A9</accession>
<sequence length="101" mass="10993">MKRSHVTNPHPEPVKTKKKLHVRTLAFMSEAIPDASVGKTVDKGVANQSSTRQEVSSYLQPPSLIESFDISIIILDKTWSENLQGHLDAGATAPAFALLVV</sequence>
<proteinExistence type="predicted"/>
<comment type="caution">
    <text evidence="1">The sequence shown here is derived from an EMBL/GenBank/DDBJ whole genome shotgun (WGS) entry which is preliminary data.</text>
</comment>
<gene>
    <name evidence="1" type="ORF">HYALB_00007957</name>
</gene>
<evidence type="ECO:0000313" key="1">
    <source>
        <dbReference type="EMBL" id="CAG8975257.1"/>
    </source>
</evidence>
<organism evidence="1 2">
    <name type="scientific">Hymenoscyphus albidus</name>
    <dbReference type="NCBI Taxonomy" id="595503"/>
    <lineage>
        <taxon>Eukaryota</taxon>
        <taxon>Fungi</taxon>
        <taxon>Dikarya</taxon>
        <taxon>Ascomycota</taxon>
        <taxon>Pezizomycotina</taxon>
        <taxon>Leotiomycetes</taxon>
        <taxon>Helotiales</taxon>
        <taxon>Helotiaceae</taxon>
        <taxon>Hymenoscyphus</taxon>
    </lineage>
</organism>
<dbReference type="Proteomes" id="UP000701801">
    <property type="component" value="Unassembled WGS sequence"/>
</dbReference>
<name>A0A9N9Q5A9_9HELO</name>
<evidence type="ECO:0000313" key="2">
    <source>
        <dbReference type="Proteomes" id="UP000701801"/>
    </source>
</evidence>
<keyword evidence="2" id="KW-1185">Reference proteome</keyword>
<dbReference type="AlphaFoldDB" id="A0A9N9Q5A9"/>
<dbReference type="EMBL" id="CAJVRM010000130">
    <property type="protein sequence ID" value="CAG8975257.1"/>
    <property type="molecule type" value="Genomic_DNA"/>
</dbReference>
<reference evidence="1" key="1">
    <citation type="submission" date="2021-07" db="EMBL/GenBank/DDBJ databases">
        <authorList>
            <person name="Durling M."/>
        </authorList>
    </citation>
    <scope>NUCLEOTIDE SEQUENCE</scope>
</reference>
<protein>
    <submittedName>
        <fullName evidence="1">Uncharacterized protein</fullName>
    </submittedName>
</protein>